<reference evidence="2" key="2">
    <citation type="submission" date="2022-01" db="EMBL/GenBank/DDBJ databases">
        <authorList>
            <person name="Yamashiro T."/>
            <person name="Shiraishi A."/>
            <person name="Satake H."/>
            <person name="Nakayama K."/>
        </authorList>
    </citation>
    <scope>NUCLEOTIDE SEQUENCE</scope>
</reference>
<dbReference type="EMBL" id="BQNB010019423">
    <property type="protein sequence ID" value="GJT85166.1"/>
    <property type="molecule type" value="Genomic_DNA"/>
</dbReference>
<dbReference type="InterPro" id="IPR021109">
    <property type="entry name" value="Peptidase_aspartic_dom_sf"/>
</dbReference>
<evidence type="ECO:0000256" key="1">
    <source>
        <dbReference type="SAM" id="MobiDB-lite"/>
    </source>
</evidence>
<reference evidence="2" key="1">
    <citation type="journal article" date="2022" name="Int. J. Mol. Sci.">
        <title>Draft Genome of Tanacetum Coccineum: Genomic Comparison of Closely Related Tanacetum-Family Plants.</title>
        <authorList>
            <person name="Yamashiro T."/>
            <person name="Shiraishi A."/>
            <person name="Nakayama K."/>
            <person name="Satake H."/>
        </authorList>
    </citation>
    <scope>NUCLEOTIDE SEQUENCE</scope>
</reference>
<organism evidence="2 3">
    <name type="scientific">Tanacetum coccineum</name>
    <dbReference type="NCBI Taxonomy" id="301880"/>
    <lineage>
        <taxon>Eukaryota</taxon>
        <taxon>Viridiplantae</taxon>
        <taxon>Streptophyta</taxon>
        <taxon>Embryophyta</taxon>
        <taxon>Tracheophyta</taxon>
        <taxon>Spermatophyta</taxon>
        <taxon>Magnoliopsida</taxon>
        <taxon>eudicotyledons</taxon>
        <taxon>Gunneridae</taxon>
        <taxon>Pentapetalae</taxon>
        <taxon>asterids</taxon>
        <taxon>campanulids</taxon>
        <taxon>Asterales</taxon>
        <taxon>Asteraceae</taxon>
        <taxon>Asteroideae</taxon>
        <taxon>Anthemideae</taxon>
        <taxon>Anthemidinae</taxon>
        <taxon>Tanacetum</taxon>
    </lineage>
</organism>
<proteinExistence type="predicted"/>
<dbReference type="Gene3D" id="2.40.70.10">
    <property type="entry name" value="Acid Proteases"/>
    <property type="match status" value="1"/>
</dbReference>
<comment type="caution">
    <text evidence="2">The sequence shown here is derived from an EMBL/GenBank/DDBJ whole genome shotgun (WGS) entry which is preliminary data.</text>
</comment>
<evidence type="ECO:0000313" key="3">
    <source>
        <dbReference type="Proteomes" id="UP001151760"/>
    </source>
</evidence>
<sequence>MAKRRTIDQSAGGKLRDLNPEESWAILEDLALYDNESWNDPRDFAKPVKAIALPQDVPSTSDRRLIELENQVQRLMEAHLAPTQPTQVNKITTPCEICSGPHDTQCCMENPEQAFVEYASSRTDEAGEGLVSEFMASQDARLSKFEADFKQQQSEMTNKIDTVLKAITDRIAGTLPSDTVKNPKLGTHPVSSAYSYLIVDPQCSPPLSTSINVIKAHFNDAIVEPQQPEEPEPTLEDDFKDLHLNLPVLEVLAHAPIYNAILDKYVESLELGKNRSAFVQGETPAKMGDPGLFTLPCRLGDSKPFDTLADLGSCVNIIPLYLFKKLNIGLLEETDHIFGLADGTKSYPVGIVKDVEVHIGKLKLLNDFYVLDMKKDPKTPLLVGKGFLDTANAVIDCRMAKIAVGEGITRSVFGVKGVDLGEEEAPYWTTLGKRESYKPRPSTDGIGAKPLTMLEKTS</sequence>
<name>A0ABQ5HCQ1_9ASTR</name>
<keyword evidence="3" id="KW-1185">Reference proteome</keyword>
<protein>
    <submittedName>
        <fullName evidence="2">MAK10-like protein</fullName>
    </submittedName>
</protein>
<dbReference type="PANTHER" id="PTHR33067:SF9">
    <property type="entry name" value="RNA-DIRECTED DNA POLYMERASE"/>
    <property type="match status" value="1"/>
</dbReference>
<dbReference type="Proteomes" id="UP001151760">
    <property type="component" value="Unassembled WGS sequence"/>
</dbReference>
<evidence type="ECO:0000313" key="2">
    <source>
        <dbReference type="EMBL" id="GJT85166.1"/>
    </source>
</evidence>
<accession>A0ABQ5HCQ1</accession>
<gene>
    <name evidence="2" type="ORF">Tco_1066883</name>
</gene>
<dbReference type="CDD" id="cd00303">
    <property type="entry name" value="retropepsin_like"/>
    <property type="match status" value="1"/>
</dbReference>
<feature type="region of interest" description="Disordered" evidence="1">
    <location>
        <begin position="434"/>
        <end position="458"/>
    </location>
</feature>
<dbReference type="PANTHER" id="PTHR33067">
    <property type="entry name" value="RNA-DIRECTED DNA POLYMERASE-RELATED"/>
    <property type="match status" value="1"/>
</dbReference>